<dbReference type="OrthoDB" id="9804960at2"/>
<comment type="subunit">
    <text evidence="3">Heterodimer of an alpha and a beta subunit.</text>
</comment>
<dbReference type="PANTHER" id="PTHR21294:SF8">
    <property type="entry name" value="ELECTRON TRANSFER FLAVOPROTEIN SUBUNIT BETA"/>
    <property type="match status" value="1"/>
</dbReference>
<dbReference type="Proteomes" id="UP000000844">
    <property type="component" value="Chromosome"/>
</dbReference>
<dbReference type="PROSITE" id="PS01065">
    <property type="entry name" value="ETF_BETA"/>
    <property type="match status" value="1"/>
</dbReference>
<dbReference type="InterPro" id="IPR033948">
    <property type="entry name" value="ETF_beta_N"/>
</dbReference>
<evidence type="ECO:0000256" key="10">
    <source>
        <dbReference type="SAM" id="MobiDB-lite"/>
    </source>
</evidence>
<dbReference type="InterPro" id="IPR012255">
    <property type="entry name" value="ETF_b"/>
</dbReference>
<evidence type="ECO:0000256" key="8">
    <source>
        <dbReference type="ARBA" id="ARBA00042002"/>
    </source>
</evidence>
<accession>D3Q3J9</accession>
<evidence type="ECO:0000256" key="9">
    <source>
        <dbReference type="ARBA" id="ARBA00049933"/>
    </source>
</evidence>
<dbReference type="InterPro" id="IPR014730">
    <property type="entry name" value="ETF_a/b_N"/>
</dbReference>
<evidence type="ECO:0000256" key="4">
    <source>
        <dbReference type="ARBA" id="ARBA00016797"/>
    </source>
</evidence>
<comment type="similarity">
    <text evidence="2">Belongs to the ETF beta-subunit/FixA family.</text>
</comment>
<gene>
    <name evidence="12" type="ordered locus">Snas_2354</name>
</gene>
<evidence type="ECO:0000256" key="5">
    <source>
        <dbReference type="ARBA" id="ARBA00022448"/>
    </source>
</evidence>
<keyword evidence="5" id="KW-0813">Transport</keyword>
<dbReference type="HOGENOM" id="CLU_060196_2_0_11"/>
<dbReference type="Gene3D" id="3.40.50.620">
    <property type="entry name" value="HUPs"/>
    <property type="match status" value="1"/>
</dbReference>
<dbReference type="RefSeq" id="WP_013017611.1">
    <property type="nucleotide sequence ID" value="NC_013947.1"/>
</dbReference>
<dbReference type="GO" id="GO:0005829">
    <property type="term" value="C:cytosol"/>
    <property type="evidence" value="ECO:0007669"/>
    <property type="project" value="TreeGrafter"/>
</dbReference>
<comment type="function">
    <text evidence="7">The electron transfer flavoprotein serves as a specific electron acceptor for other dehydrogenases. It transfers the electrons to the main respiratory chain via ETF-ubiquinone oxidoreductase (ETF dehydrogenase).</text>
</comment>
<evidence type="ECO:0000313" key="12">
    <source>
        <dbReference type="EMBL" id="ADD42040.1"/>
    </source>
</evidence>
<dbReference type="STRING" id="446470.Snas_2354"/>
<comment type="cofactor">
    <cofactor evidence="9">
        <name>AMP</name>
        <dbReference type="ChEBI" id="CHEBI:456215"/>
    </cofactor>
</comment>
<dbReference type="AlphaFoldDB" id="D3Q3J9"/>
<evidence type="ECO:0000256" key="3">
    <source>
        <dbReference type="ARBA" id="ARBA00011355"/>
    </source>
</evidence>
<evidence type="ECO:0000256" key="7">
    <source>
        <dbReference type="ARBA" id="ARBA00025649"/>
    </source>
</evidence>
<dbReference type="Pfam" id="PF01012">
    <property type="entry name" value="ETF"/>
    <property type="match status" value="1"/>
</dbReference>
<dbReference type="PIRSF" id="PIRSF000090">
    <property type="entry name" value="Beta-ETF"/>
    <property type="match status" value="1"/>
</dbReference>
<dbReference type="SMART" id="SM00893">
    <property type="entry name" value="ETF"/>
    <property type="match status" value="1"/>
</dbReference>
<evidence type="ECO:0000313" key="13">
    <source>
        <dbReference type="Proteomes" id="UP000000844"/>
    </source>
</evidence>
<keyword evidence="6" id="KW-0249">Electron transport</keyword>
<dbReference type="eggNOG" id="COG2086">
    <property type="taxonomic scope" value="Bacteria"/>
</dbReference>
<comment type="cofactor">
    <cofactor evidence="1">
        <name>FAD</name>
        <dbReference type="ChEBI" id="CHEBI:57692"/>
    </cofactor>
</comment>
<feature type="domain" description="Electron transfer flavoprotein alpha/beta-subunit N-terminal" evidence="11">
    <location>
        <begin position="23"/>
        <end position="212"/>
    </location>
</feature>
<protein>
    <recommendedName>
        <fullName evidence="4">Electron transfer flavoprotein subunit beta</fullName>
    </recommendedName>
    <alternativeName>
        <fullName evidence="8">Electron transfer flavoprotein small subunit</fullName>
    </alternativeName>
</protein>
<feature type="region of interest" description="Disordered" evidence="10">
    <location>
        <begin position="219"/>
        <end position="247"/>
    </location>
</feature>
<reference evidence="12 13" key="1">
    <citation type="journal article" date="2009" name="Stand. Genomic Sci.">
        <title>Complete genome sequence of Stackebrandtia nassauensis type strain (LLR-40K-21).</title>
        <authorList>
            <person name="Munk C."/>
            <person name="Lapidus A."/>
            <person name="Copeland A."/>
            <person name="Jando M."/>
            <person name="Mayilraj S."/>
            <person name="Glavina Del Rio T."/>
            <person name="Nolan M."/>
            <person name="Chen F."/>
            <person name="Lucas S."/>
            <person name="Tice H."/>
            <person name="Cheng J.F."/>
            <person name="Han C."/>
            <person name="Detter J.C."/>
            <person name="Bruce D."/>
            <person name="Goodwin L."/>
            <person name="Chain P."/>
            <person name="Pitluck S."/>
            <person name="Goker M."/>
            <person name="Ovchinikova G."/>
            <person name="Pati A."/>
            <person name="Ivanova N."/>
            <person name="Mavromatis K."/>
            <person name="Chen A."/>
            <person name="Palaniappan K."/>
            <person name="Land M."/>
            <person name="Hauser L."/>
            <person name="Chang Y.J."/>
            <person name="Jeffries C.D."/>
            <person name="Bristow J."/>
            <person name="Eisen J.A."/>
            <person name="Markowitz V."/>
            <person name="Hugenholtz P."/>
            <person name="Kyrpides N.C."/>
            <person name="Klenk H.P."/>
        </authorList>
    </citation>
    <scope>NUCLEOTIDE SEQUENCE [LARGE SCALE GENOMIC DNA]</scope>
    <source>
        <strain evidence="13">DSM 44728 / CIP 108903 / NRRL B-16338 / NBRC 102104 / LLR-40K-21</strain>
    </source>
</reference>
<evidence type="ECO:0000259" key="11">
    <source>
        <dbReference type="SMART" id="SM00893"/>
    </source>
</evidence>
<dbReference type="GO" id="GO:0009055">
    <property type="term" value="F:electron transfer activity"/>
    <property type="evidence" value="ECO:0007669"/>
    <property type="project" value="InterPro"/>
</dbReference>
<evidence type="ECO:0000256" key="6">
    <source>
        <dbReference type="ARBA" id="ARBA00022982"/>
    </source>
</evidence>
<evidence type="ECO:0000256" key="1">
    <source>
        <dbReference type="ARBA" id="ARBA00001974"/>
    </source>
</evidence>
<dbReference type="InterPro" id="IPR000049">
    <property type="entry name" value="ET-Flavoprotein_bsu_CS"/>
</dbReference>
<name>D3Q3J9_STANL</name>
<proteinExistence type="inferred from homology"/>
<evidence type="ECO:0000256" key="2">
    <source>
        <dbReference type="ARBA" id="ARBA00007557"/>
    </source>
</evidence>
<dbReference type="InterPro" id="IPR014729">
    <property type="entry name" value="Rossmann-like_a/b/a_fold"/>
</dbReference>
<dbReference type="SUPFAM" id="SSF52402">
    <property type="entry name" value="Adenine nucleotide alpha hydrolases-like"/>
    <property type="match status" value="1"/>
</dbReference>
<dbReference type="EMBL" id="CP001778">
    <property type="protein sequence ID" value="ADD42040.1"/>
    <property type="molecule type" value="Genomic_DNA"/>
</dbReference>
<sequence>MKIVVLVKQVPDSSLERHLSSDDFTVDRASASNVISEIDENAIEAALVLAEETGGEVTVLTVGPDHATESVRKALSMGPDKAVHVVDDAIHGSCAVTTSKILAGALGKQEYDIVLCGAESTDGGTQVMAQMLSQRLGIAALTGARKLTVDGGKITVERQTEDGYQVVSAAAPAIVSVWDSMNTPRYPSLKGIMAAKRKPVETLSLSDLDIDPATVGAGAATSTVVSAEPRPPRGAGQKITDEGSGGSSLAEFLASEKFV</sequence>
<dbReference type="KEGG" id="sna:Snas_2354"/>
<organism evidence="12 13">
    <name type="scientific">Stackebrandtia nassauensis (strain DSM 44728 / CIP 108903 / NRRL B-16338 / NBRC 102104 / LLR-40K-21)</name>
    <dbReference type="NCBI Taxonomy" id="446470"/>
    <lineage>
        <taxon>Bacteria</taxon>
        <taxon>Bacillati</taxon>
        <taxon>Actinomycetota</taxon>
        <taxon>Actinomycetes</taxon>
        <taxon>Glycomycetales</taxon>
        <taxon>Glycomycetaceae</taxon>
        <taxon>Stackebrandtia</taxon>
    </lineage>
</organism>
<keyword evidence="13" id="KW-1185">Reference proteome</keyword>
<dbReference type="PANTHER" id="PTHR21294">
    <property type="entry name" value="ELECTRON TRANSFER FLAVOPROTEIN BETA-SUBUNIT"/>
    <property type="match status" value="1"/>
</dbReference>
<dbReference type="CDD" id="cd01714">
    <property type="entry name" value="ETF_beta"/>
    <property type="match status" value="1"/>
</dbReference>